<evidence type="ECO:0000259" key="1">
    <source>
        <dbReference type="PROSITE" id="PS50967"/>
    </source>
</evidence>
<dbReference type="PANTHER" id="PTHR47649">
    <property type="entry name" value="RIBONUCLEASE D"/>
    <property type="match status" value="1"/>
</dbReference>
<dbReference type="PANTHER" id="PTHR47649:SF1">
    <property type="entry name" value="RIBONUCLEASE D"/>
    <property type="match status" value="1"/>
</dbReference>
<dbReference type="Gene3D" id="1.10.150.80">
    <property type="entry name" value="HRDC domain"/>
    <property type="match status" value="1"/>
</dbReference>
<dbReference type="PROSITE" id="PS50967">
    <property type="entry name" value="HRDC"/>
    <property type="match status" value="1"/>
</dbReference>
<dbReference type="InterPro" id="IPR036397">
    <property type="entry name" value="RNaseH_sf"/>
</dbReference>
<dbReference type="InterPro" id="IPR012337">
    <property type="entry name" value="RNaseH-like_sf"/>
</dbReference>
<dbReference type="SUPFAM" id="SSF53098">
    <property type="entry name" value="Ribonuclease H-like"/>
    <property type="match status" value="1"/>
</dbReference>
<gene>
    <name evidence="2" type="ORF">DFR27_2210</name>
</gene>
<dbReference type="SMART" id="SM00474">
    <property type="entry name" value="35EXOc"/>
    <property type="match status" value="1"/>
</dbReference>
<evidence type="ECO:0000313" key="3">
    <source>
        <dbReference type="Proteomes" id="UP000267187"/>
    </source>
</evidence>
<protein>
    <submittedName>
        <fullName evidence="2">Ribonuclease D</fullName>
    </submittedName>
</protein>
<feature type="domain" description="HRDC" evidence="1">
    <location>
        <begin position="207"/>
        <end position="287"/>
    </location>
</feature>
<reference evidence="2 3" key="1">
    <citation type="submission" date="2018-10" db="EMBL/GenBank/DDBJ databases">
        <title>Genomic Encyclopedia of Type Strains, Phase IV (KMG-IV): sequencing the most valuable type-strain genomes for metagenomic binning, comparative biology and taxonomic classification.</title>
        <authorList>
            <person name="Goeker M."/>
        </authorList>
    </citation>
    <scope>NUCLEOTIDE SEQUENCE [LARGE SCALE GENOMIC DNA]</scope>
    <source>
        <strain evidence="2 3">DSM 25080</strain>
    </source>
</reference>
<dbReference type="EMBL" id="REFJ01000005">
    <property type="protein sequence ID" value="RMA78870.1"/>
    <property type="molecule type" value="Genomic_DNA"/>
</dbReference>
<dbReference type="Pfam" id="PF01612">
    <property type="entry name" value="DNA_pol_A_exo1"/>
    <property type="match status" value="1"/>
</dbReference>
<dbReference type="Gene3D" id="3.30.420.10">
    <property type="entry name" value="Ribonuclease H-like superfamily/Ribonuclease H"/>
    <property type="match status" value="1"/>
</dbReference>
<dbReference type="InterPro" id="IPR002121">
    <property type="entry name" value="HRDC_dom"/>
</dbReference>
<proteinExistence type="predicted"/>
<dbReference type="GO" id="GO:0008408">
    <property type="term" value="F:3'-5' exonuclease activity"/>
    <property type="evidence" value="ECO:0007669"/>
    <property type="project" value="InterPro"/>
</dbReference>
<dbReference type="GO" id="GO:0006139">
    <property type="term" value="P:nucleobase-containing compound metabolic process"/>
    <property type="evidence" value="ECO:0007669"/>
    <property type="project" value="InterPro"/>
</dbReference>
<dbReference type="SMART" id="SM00341">
    <property type="entry name" value="HRDC"/>
    <property type="match status" value="1"/>
</dbReference>
<dbReference type="InterPro" id="IPR044876">
    <property type="entry name" value="HRDC_dom_sf"/>
</dbReference>
<dbReference type="CDD" id="cd06142">
    <property type="entry name" value="RNaseD_exo"/>
    <property type="match status" value="1"/>
</dbReference>
<dbReference type="OrthoDB" id="9800549at2"/>
<dbReference type="InterPro" id="IPR051086">
    <property type="entry name" value="RNase_D-like"/>
</dbReference>
<keyword evidence="3" id="KW-1185">Reference proteome</keyword>
<name>A0A3M0A224_9GAMM</name>
<dbReference type="GO" id="GO:0000166">
    <property type="term" value="F:nucleotide binding"/>
    <property type="evidence" value="ECO:0007669"/>
    <property type="project" value="InterPro"/>
</dbReference>
<dbReference type="RefSeq" id="WP_121877505.1">
    <property type="nucleotide sequence ID" value="NZ_REFJ01000005.1"/>
</dbReference>
<dbReference type="InterPro" id="IPR002562">
    <property type="entry name" value="3'-5'_exonuclease_dom"/>
</dbReference>
<organism evidence="2 3">
    <name type="scientific">Umboniibacter marinipuniceus</name>
    <dbReference type="NCBI Taxonomy" id="569599"/>
    <lineage>
        <taxon>Bacteria</taxon>
        <taxon>Pseudomonadati</taxon>
        <taxon>Pseudomonadota</taxon>
        <taxon>Gammaproteobacteria</taxon>
        <taxon>Cellvibrionales</taxon>
        <taxon>Cellvibrionaceae</taxon>
        <taxon>Umboniibacter</taxon>
    </lineage>
</organism>
<dbReference type="GO" id="GO:0003676">
    <property type="term" value="F:nucleic acid binding"/>
    <property type="evidence" value="ECO:0007669"/>
    <property type="project" value="InterPro"/>
</dbReference>
<dbReference type="Pfam" id="PF00570">
    <property type="entry name" value="HRDC"/>
    <property type="match status" value="1"/>
</dbReference>
<dbReference type="SUPFAM" id="SSF47819">
    <property type="entry name" value="HRDC-like"/>
    <property type="match status" value="1"/>
</dbReference>
<dbReference type="Proteomes" id="UP000267187">
    <property type="component" value="Unassembled WGS sequence"/>
</dbReference>
<dbReference type="InterPro" id="IPR010997">
    <property type="entry name" value="HRDC-like_sf"/>
</dbReference>
<dbReference type="AlphaFoldDB" id="A0A3M0A224"/>
<accession>A0A3M0A224</accession>
<evidence type="ECO:0000313" key="2">
    <source>
        <dbReference type="EMBL" id="RMA78870.1"/>
    </source>
</evidence>
<sequence>MKTANWIETNDELRQLCEHLSTHDWLVLDTEFERRTTFYPKAGLIQLGTPEKVWLIDALAVNDWLPLVKLMEATAIVMHSCSEDLEVLRHLCGAIPQRIFDTQVAASLCGLRSGIGFAELAEHLFNVQLDKGETRSNWLQRPLRESQLRYAEDDVVWLAKAFPALMLRLEERVDWVWEEGDFTIANSNANDHLGYYFERLSKVADRDPVTQHVAKALSDWREQQARDRDMPRNRVLAEASLVQLAVQKPQHVSAMTEVVDLSPGQIKRYAETWISLIADVLASEPTEALMPRLLTKSQTKQYKVFMKMVDNVAHSLEIPREMLASKKIGQAFIRTNSFQQSPALPTWRTPYLERAEKRFHEKTVESEV</sequence>
<comment type="caution">
    <text evidence="2">The sequence shown here is derived from an EMBL/GenBank/DDBJ whole genome shotgun (WGS) entry which is preliminary data.</text>
</comment>